<keyword evidence="5 9" id="KW-1133">Transmembrane helix</keyword>
<dbReference type="SUPFAM" id="SSF53850">
    <property type="entry name" value="Periplasmic binding protein-like II"/>
    <property type="match status" value="1"/>
</dbReference>
<dbReference type="GO" id="GO:0015276">
    <property type="term" value="F:ligand-gated monoatomic ion channel activity"/>
    <property type="evidence" value="ECO:0007669"/>
    <property type="project" value="InterPro"/>
</dbReference>
<feature type="domain" description="Ionotropic glutamate receptor C-terminal" evidence="10">
    <location>
        <begin position="354"/>
        <end position="629"/>
    </location>
</feature>
<dbReference type="EnsemblMetazoa" id="MDOA007990-RB">
    <property type="protein sequence ID" value="MDOA007990-PB"/>
    <property type="gene ID" value="MDOA007990"/>
</dbReference>
<dbReference type="PANTHER" id="PTHR42643">
    <property type="entry name" value="IONOTROPIC RECEPTOR 20A-RELATED"/>
    <property type="match status" value="1"/>
</dbReference>
<evidence type="ECO:0000256" key="8">
    <source>
        <dbReference type="ARBA" id="ARBA00023180"/>
    </source>
</evidence>
<evidence type="ECO:0000256" key="3">
    <source>
        <dbReference type="ARBA" id="ARBA00022475"/>
    </source>
</evidence>
<proteinExistence type="inferred from homology"/>
<evidence type="ECO:0000313" key="13">
    <source>
        <dbReference type="RefSeq" id="XP_011290186.1"/>
    </source>
</evidence>
<dbReference type="InterPro" id="IPR052192">
    <property type="entry name" value="Insect_Ionotropic_Sensory_Rcpt"/>
</dbReference>
<dbReference type="Proteomes" id="UP001652621">
    <property type="component" value="Unplaced"/>
</dbReference>
<dbReference type="eggNOG" id="ENOG502S0WT">
    <property type="taxonomic scope" value="Eukaryota"/>
</dbReference>
<keyword evidence="3" id="KW-1003">Cell membrane</keyword>
<dbReference type="RefSeq" id="XP_011290186.1">
    <property type="nucleotide sequence ID" value="XM_011291884.1"/>
</dbReference>
<gene>
    <name evidence="11" type="primary">101890525</name>
    <name evidence="13" type="synonym">LOC101890525</name>
</gene>
<name>A0A1I8MSE1_MUSDO</name>
<evidence type="ECO:0000256" key="6">
    <source>
        <dbReference type="ARBA" id="ARBA00023136"/>
    </source>
</evidence>
<keyword evidence="8" id="KW-0325">Glycoprotein</keyword>
<dbReference type="PANTHER" id="PTHR42643:SF40">
    <property type="entry name" value="IONOTROPIC RECEPTOR 41A-RELATED"/>
    <property type="match status" value="1"/>
</dbReference>
<dbReference type="Gene3D" id="1.10.287.70">
    <property type="match status" value="1"/>
</dbReference>
<reference evidence="11" key="1">
    <citation type="submission" date="2020-05" db="UniProtKB">
        <authorList>
            <consortium name="EnsemblMetazoa"/>
        </authorList>
    </citation>
    <scope>IDENTIFICATION</scope>
    <source>
        <strain evidence="11">Aabys</strain>
    </source>
</reference>
<protein>
    <submittedName>
        <fullName evidence="13">Uncharacterized protein LOC101890525</fullName>
    </submittedName>
</protein>
<feature type="transmembrane region" description="Helical" evidence="9">
    <location>
        <begin position="623"/>
        <end position="646"/>
    </location>
</feature>
<dbReference type="InterPro" id="IPR001320">
    <property type="entry name" value="Iontro_rcpt_C"/>
</dbReference>
<evidence type="ECO:0000256" key="1">
    <source>
        <dbReference type="ARBA" id="ARBA00004651"/>
    </source>
</evidence>
<dbReference type="GO" id="GO:0005886">
    <property type="term" value="C:plasma membrane"/>
    <property type="evidence" value="ECO:0007669"/>
    <property type="project" value="UniProtKB-SubCell"/>
</dbReference>
<evidence type="ECO:0000313" key="12">
    <source>
        <dbReference type="Proteomes" id="UP001652621"/>
    </source>
</evidence>
<evidence type="ECO:0000256" key="2">
    <source>
        <dbReference type="ARBA" id="ARBA00008685"/>
    </source>
</evidence>
<dbReference type="VEuPathDB" id="VectorBase:MDOA007990"/>
<organism evidence="11">
    <name type="scientific">Musca domestica</name>
    <name type="common">House fly</name>
    <dbReference type="NCBI Taxonomy" id="7370"/>
    <lineage>
        <taxon>Eukaryota</taxon>
        <taxon>Metazoa</taxon>
        <taxon>Ecdysozoa</taxon>
        <taxon>Arthropoda</taxon>
        <taxon>Hexapoda</taxon>
        <taxon>Insecta</taxon>
        <taxon>Pterygota</taxon>
        <taxon>Neoptera</taxon>
        <taxon>Endopterygota</taxon>
        <taxon>Diptera</taxon>
        <taxon>Brachycera</taxon>
        <taxon>Muscomorpha</taxon>
        <taxon>Muscoidea</taxon>
        <taxon>Muscidae</taxon>
        <taxon>Musca</taxon>
    </lineage>
</organism>
<evidence type="ECO:0000259" key="10">
    <source>
        <dbReference type="Pfam" id="PF00060"/>
    </source>
</evidence>
<comment type="subcellular location">
    <subcellularLocation>
        <location evidence="1">Cell membrane</location>
        <topology evidence="1">Multi-pass membrane protein</topology>
    </subcellularLocation>
</comment>
<dbReference type="KEGG" id="mde:101890525"/>
<dbReference type="GeneID" id="101890525"/>
<dbReference type="GO" id="GO:0050907">
    <property type="term" value="P:detection of chemical stimulus involved in sensory perception"/>
    <property type="evidence" value="ECO:0007669"/>
    <property type="project" value="UniProtKB-ARBA"/>
</dbReference>
<reference evidence="13" key="2">
    <citation type="submission" date="2025-04" db="UniProtKB">
        <authorList>
            <consortium name="RefSeq"/>
        </authorList>
    </citation>
    <scope>IDENTIFICATION</scope>
    <source>
        <strain evidence="13">Aabys</strain>
    </source>
</reference>
<keyword evidence="7" id="KW-0675">Receptor</keyword>
<sequence length="659" mass="76879">MISTENNHWATVINIILQSYFTDLTTTCVLRHKDYDNAWLPTEDSNVYLLINPWNLNDSFSDDIYNFTHQDLTFNRNGIYYDNWTRKYVAAIKQTHCEGFVAFQDDIPKFAETYRKASVYSIWRSIKAKFLFAYTKEGQRKNYFQDLLFKNAANILAIETEYKNSSRFNIKTNKFVGSIFENPQELQQITTFDALTKRFEPNVDLFSKNKLQNLHGREIIVGAFDYRPFMVVDFQRSPEYYDHAADNPKHRAHVDGTEMHIVHTFCEIYNCSVHVDTSEKEEWGMVFPNYTANGLMGMIIDGKTHMGMGAMYLWDLAYKSIDQTIFLGRSGVTCLVPAPTRITSWSLPISPFQLTLWLGVFLCLFWETVALFLTRYFENQVVEQRENSTIWSSLQFGYVTTLKLFVSQGSDYVVTSHTVRTILFACYMIDIIVTSIYAGGLSAILTLPALEEVADSVERLYRHNLTWTATSYDWIVSITDKEQEETDPIYRRLLDNYRVNSMDDMRRKAKTENMGFVLERMAFGHFGNGDFITPEALARLKLMVDDIYYQFTVAMVPRMWAHLPKFNNLILAWHSSGLSQYWEWKISADYMNVNEQNQVQASMYTQQDTGPVKLDMKNFAGLILPWFIGIILSILAFIGEWIYYWWDKKMGTKVIKLRD</sequence>
<evidence type="ECO:0000256" key="5">
    <source>
        <dbReference type="ARBA" id="ARBA00022989"/>
    </source>
</evidence>
<dbReference type="AlphaFoldDB" id="A0A1I8MSE1"/>
<dbReference type="VEuPathDB" id="VectorBase:MDOMA2_018997"/>
<keyword evidence="12" id="KW-1185">Reference proteome</keyword>
<comment type="similarity">
    <text evidence="2">Belongs to the glutamate-gated ion channel (TC 1.A.10.1) family.</text>
</comment>
<dbReference type="Gene3D" id="3.40.190.10">
    <property type="entry name" value="Periplasmic binding protein-like II"/>
    <property type="match status" value="1"/>
</dbReference>
<dbReference type="Pfam" id="PF00060">
    <property type="entry name" value="Lig_chan"/>
    <property type="match status" value="1"/>
</dbReference>
<feature type="transmembrane region" description="Helical" evidence="9">
    <location>
        <begin position="356"/>
        <end position="377"/>
    </location>
</feature>
<dbReference type="OrthoDB" id="8182981at2759"/>
<keyword evidence="6 9" id="KW-0472">Membrane</keyword>
<accession>A0A1I8MSE1</accession>
<evidence type="ECO:0000313" key="11">
    <source>
        <dbReference type="EnsemblMetazoa" id="MDOA007990-PB"/>
    </source>
</evidence>
<keyword evidence="4 9" id="KW-0812">Transmembrane</keyword>
<evidence type="ECO:0000256" key="7">
    <source>
        <dbReference type="ARBA" id="ARBA00023170"/>
    </source>
</evidence>
<evidence type="ECO:0000256" key="9">
    <source>
        <dbReference type="SAM" id="Phobius"/>
    </source>
</evidence>
<evidence type="ECO:0000256" key="4">
    <source>
        <dbReference type="ARBA" id="ARBA00022692"/>
    </source>
</evidence>